<dbReference type="RefSeq" id="WP_212713575.1">
    <property type="nucleotide sequence ID" value="NZ_BAAAFX010000011.1"/>
</dbReference>
<sequence>MKKLVIDADGEIACCNDLQFIPAVRPEGSPAERRIITQSGQEIFLFYTDFSHFIHRISE</sequence>
<proteinExistence type="predicted"/>
<protein>
    <submittedName>
        <fullName evidence="1">Uncharacterized protein</fullName>
    </submittedName>
</protein>
<organism evidence="1 2">
    <name type="scientific">Tatumella terrea</name>
    <dbReference type="NCBI Taxonomy" id="419007"/>
    <lineage>
        <taxon>Bacteria</taxon>
        <taxon>Pseudomonadati</taxon>
        <taxon>Pseudomonadota</taxon>
        <taxon>Gammaproteobacteria</taxon>
        <taxon>Enterobacterales</taxon>
        <taxon>Erwiniaceae</taxon>
        <taxon>Tatumella</taxon>
    </lineage>
</organism>
<evidence type="ECO:0000313" key="2">
    <source>
        <dbReference type="Proteomes" id="UP001596230"/>
    </source>
</evidence>
<comment type="caution">
    <text evidence="1">The sequence shown here is derived from an EMBL/GenBank/DDBJ whole genome shotgun (WGS) entry which is preliminary data.</text>
</comment>
<reference evidence="2" key="1">
    <citation type="journal article" date="2019" name="Int. J. Syst. Evol. Microbiol.">
        <title>The Global Catalogue of Microorganisms (GCM) 10K type strain sequencing project: providing services to taxonomists for standard genome sequencing and annotation.</title>
        <authorList>
            <consortium name="The Broad Institute Genomics Platform"/>
            <consortium name="The Broad Institute Genome Sequencing Center for Infectious Disease"/>
            <person name="Wu L."/>
            <person name="Ma J."/>
        </authorList>
    </citation>
    <scope>NUCLEOTIDE SEQUENCE [LARGE SCALE GENOMIC DNA]</scope>
    <source>
        <strain evidence="2">CGMCC 1.18518</strain>
    </source>
</reference>
<dbReference type="Proteomes" id="UP001596230">
    <property type="component" value="Unassembled WGS sequence"/>
</dbReference>
<evidence type="ECO:0000313" key="1">
    <source>
        <dbReference type="EMBL" id="MFC6376598.1"/>
    </source>
</evidence>
<accession>A0ABW1VV28</accession>
<gene>
    <name evidence="1" type="ORF">ACFP9W_00465</name>
</gene>
<dbReference type="EMBL" id="JBHSUB010000001">
    <property type="protein sequence ID" value="MFC6376598.1"/>
    <property type="molecule type" value="Genomic_DNA"/>
</dbReference>
<name>A0ABW1VV28_9GAMM</name>
<keyword evidence="2" id="KW-1185">Reference proteome</keyword>